<dbReference type="InterPro" id="IPR051492">
    <property type="entry name" value="Dynamin-Rho_GEF"/>
</dbReference>
<proteinExistence type="predicted"/>
<keyword evidence="2" id="KW-1185">Reference proteome</keyword>
<dbReference type="Gene3D" id="1.20.1270.60">
    <property type="entry name" value="Arfaptin homology (AH) domain/BAR domain"/>
    <property type="match status" value="1"/>
</dbReference>
<dbReference type="OrthoDB" id="27823at2759"/>
<dbReference type="SUPFAM" id="SSF103657">
    <property type="entry name" value="BAR/IMD domain-like"/>
    <property type="match status" value="1"/>
</dbReference>
<dbReference type="InterPro" id="IPR027267">
    <property type="entry name" value="AH/BAR_dom_sf"/>
</dbReference>
<gene>
    <name evidence="1" type="ORF">OESDEN_22596</name>
</gene>
<evidence type="ECO:0000313" key="1">
    <source>
        <dbReference type="EMBL" id="KHJ77784.1"/>
    </source>
</evidence>
<dbReference type="PANTHER" id="PTHR22834:SF20">
    <property type="entry name" value="SH3 DOMAIN-CONTAINING PROTEIN"/>
    <property type="match status" value="1"/>
</dbReference>
<dbReference type="GO" id="GO:0005737">
    <property type="term" value="C:cytoplasm"/>
    <property type="evidence" value="ECO:0007669"/>
    <property type="project" value="TreeGrafter"/>
</dbReference>
<dbReference type="AlphaFoldDB" id="A0A0B1RYM0"/>
<dbReference type="GO" id="GO:0005085">
    <property type="term" value="F:guanyl-nucleotide exchange factor activity"/>
    <property type="evidence" value="ECO:0007669"/>
    <property type="project" value="TreeGrafter"/>
</dbReference>
<sequence length="215" mass="24422">MIKDLAIDLNSKVRDEIVKALRAIPKKLIRKRNDKLMDYEAAKSSNKVKSDFMSKFKDFEALNNQVKQTLPKVIDVLNTVLRDAMKTVDELDNNLISRIRSKFQEEINAYQNDPLASSSRLIVPGMSCFANYYDPDRLKPLHNIVNKASKFVRMNSTNITPTAPKIEENSVVSTNGENLATTPSTVTRPSADKKIFRAQTDEERSQILVKADLKY</sequence>
<dbReference type="PANTHER" id="PTHR22834">
    <property type="entry name" value="NUCLEAR FUSION PROTEIN FUS2"/>
    <property type="match status" value="1"/>
</dbReference>
<protein>
    <submittedName>
        <fullName evidence="1">Uncharacterized protein</fullName>
    </submittedName>
</protein>
<name>A0A0B1RYM0_OESDE</name>
<dbReference type="Proteomes" id="UP000053660">
    <property type="component" value="Unassembled WGS sequence"/>
</dbReference>
<evidence type="ECO:0000313" key="2">
    <source>
        <dbReference type="Proteomes" id="UP000053660"/>
    </source>
</evidence>
<organism evidence="1 2">
    <name type="scientific">Oesophagostomum dentatum</name>
    <name type="common">Nodular worm</name>
    <dbReference type="NCBI Taxonomy" id="61180"/>
    <lineage>
        <taxon>Eukaryota</taxon>
        <taxon>Metazoa</taxon>
        <taxon>Ecdysozoa</taxon>
        <taxon>Nematoda</taxon>
        <taxon>Chromadorea</taxon>
        <taxon>Rhabditida</taxon>
        <taxon>Rhabditina</taxon>
        <taxon>Rhabditomorpha</taxon>
        <taxon>Strongyloidea</taxon>
        <taxon>Strongylidae</taxon>
        <taxon>Oesophagostomum</taxon>
    </lineage>
</organism>
<reference evidence="1 2" key="1">
    <citation type="submission" date="2014-03" db="EMBL/GenBank/DDBJ databases">
        <title>Draft genome of the hookworm Oesophagostomum dentatum.</title>
        <authorList>
            <person name="Mitreva M."/>
        </authorList>
    </citation>
    <scope>NUCLEOTIDE SEQUENCE [LARGE SCALE GENOMIC DNA]</scope>
    <source>
        <strain evidence="1 2">OD-Hann</strain>
    </source>
</reference>
<dbReference type="EMBL" id="KN610421">
    <property type="protein sequence ID" value="KHJ77784.1"/>
    <property type="molecule type" value="Genomic_DNA"/>
</dbReference>
<accession>A0A0B1RYM0</accession>